<feature type="transmembrane region" description="Helical" evidence="19">
    <location>
        <begin position="230"/>
        <end position="251"/>
    </location>
</feature>
<comment type="cofactor">
    <cofactor evidence="19">
        <name>heme b</name>
        <dbReference type="ChEBI" id="CHEBI:60344"/>
    </cofactor>
    <text evidence="19">Binds 2 heme groups non-covalently.</text>
</comment>
<evidence type="ECO:0000259" key="21">
    <source>
        <dbReference type="PROSITE" id="PS51003"/>
    </source>
</evidence>
<evidence type="ECO:0000256" key="4">
    <source>
        <dbReference type="ARBA" id="ARBA00013531"/>
    </source>
</evidence>
<dbReference type="InterPro" id="IPR036150">
    <property type="entry name" value="Cyt_b/b6_C_sf"/>
</dbReference>
<dbReference type="GO" id="GO:0005743">
    <property type="term" value="C:mitochondrial inner membrane"/>
    <property type="evidence" value="ECO:0007669"/>
    <property type="project" value="UniProtKB-SubCell"/>
</dbReference>
<keyword evidence="16 19" id="KW-0472">Membrane</keyword>
<dbReference type="GO" id="GO:0016491">
    <property type="term" value="F:oxidoreductase activity"/>
    <property type="evidence" value="ECO:0007669"/>
    <property type="project" value="UniProtKB-UniRule"/>
</dbReference>
<feature type="transmembrane region" description="Helical" evidence="19">
    <location>
        <begin position="78"/>
        <end position="99"/>
    </location>
</feature>
<feature type="domain" description="Cytochrome b/b6 N-terminal region profile" evidence="20">
    <location>
        <begin position="2"/>
        <end position="210"/>
    </location>
</feature>
<evidence type="ECO:0000256" key="6">
    <source>
        <dbReference type="ARBA" id="ARBA00022617"/>
    </source>
</evidence>
<reference evidence="22" key="1">
    <citation type="submission" date="2015-06" db="EMBL/GenBank/DDBJ databases">
        <title>Fornicia albalata mitochondrion, partial genome.</title>
        <authorList>
            <person name="Song S.N."/>
            <person name="Chen X.X."/>
        </authorList>
    </citation>
    <scope>NUCLEOTIDE SEQUENCE</scope>
</reference>
<dbReference type="CDD" id="cd00284">
    <property type="entry name" value="Cytochrome_b_N"/>
    <property type="match status" value="1"/>
</dbReference>
<dbReference type="PANTHER" id="PTHR19271:SF16">
    <property type="entry name" value="CYTOCHROME B"/>
    <property type="match status" value="1"/>
</dbReference>
<feature type="binding site" evidence="17">
    <location>
        <position position="202"/>
    </location>
    <ligand>
        <name>a ubiquinone</name>
        <dbReference type="ChEBI" id="CHEBI:16389"/>
    </ligand>
</feature>
<comment type="similarity">
    <text evidence="19">Belongs to the cytochrome b family.</text>
</comment>
<dbReference type="GO" id="GO:0046872">
    <property type="term" value="F:metal ion binding"/>
    <property type="evidence" value="ECO:0007669"/>
    <property type="project" value="UniProtKB-UniRule"/>
</dbReference>
<dbReference type="PIRSF" id="PIRSF038885">
    <property type="entry name" value="COB"/>
    <property type="match status" value="1"/>
</dbReference>
<dbReference type="InterPro" id="IPR005798">
    <property type="entry name" value="Cyt_b/b6_C"/>
</dbReference>
<dbReference type="EMBL" id="KT215855">
    <property type="protein sequence ID" value="APF47546.1"/>
    <property type="molecule type" value="Genomic_DNA"/>
</dbReference>
<feature type="transmembrane region" description="Helical" evidence="19">
    <location>
        <begin position="146"/>
        <end position="166"/>
    </location>
</feature>
<accession>A0A6F8ACS3</accession>
<evidence type="ECO:0000256" key="13">
    <source>
        <dbReference type="ARBA" id="ARBA00023004"/>
    </source>
</evidence>
<evidence type="ECO:0000256" key="17">
    <source>
        <dbReference type="PIRSR" id="PIRSR038885-1"/>
    </source>
</evidence>
<dbReference type="PANTHER" id="PTHR19271">
    <property type="entry name" value="CYTOCHROME B"/>
    <property type="match status" value="1"/>
</dbReference>
<dbReference type="PROSITE" id="PS51002">
    <property type="entry name" value="CYTB_NTER"/>
    <property type="match status" value="1"/>
</dbReference>
<feature type="binding site" description="axial binding residue" evidence="18">
    <location>
        <position position="197"/>
    </location>
    <ligand>
        <name>heme b</name>
        <dbReference type="ChEBI" id="CHEBI:60344"/>
        <label>b566</label>
    </ligand>
    <ligandPart>
        <name>Fe</name>
        <dbReference type="ChEBI" id="CHEBI:18248"/>
    </ligandPart>
</feature>
<evidence type="ECO:0000256" key="8">
    <source>
        <dbReference type="ARBA" id="ARBA00022692"/>
    </source>
</evidence>
<dbReference type="InterPro" id="IPR027387">
    <property type="entry name" value="Cytb/b6-like_sf"/>
</dbReference>
<keyword evidence="11 19" id="KW-0249">Electron transport</keyword>
<feature type="transmembrane region" description="Helical" evidence="19">
    <location>
        <begin position="320"/>
        <end position="339"/>
    </location>
</feature>
<feature type="binding site" description="axial binding residue" evidence="18">
    <location>
        <position position="183"/>
    </location>
    <ligand>
        <name>heme b</name>
        <dbReference type="ChEBI" id="CHEBI:60344"/>
        <label>b562</label>
    </ligand>
    <ligandPart>
        <name>Fe</name>
        <dbReference type="ChEBI" id="CHEBI:18248"/>
    </ligandPart>
</feature>
<keyword evidence="9 18" id="KW-0479">Metal-binding</keyword>
<dbReference type="InterPro" id="IPR005797">
    <property type="entry name" value="Cyt_b/b6_N"/>
</dbReference>
<name>A0A6F8ACS3_9HYME</name>
<evidence type="ECO:0000256" key="15">
    <source>
        <dbReference type="ARBA" id="ARBA00023128"/>
    </source>
</evidence>
<dbReference type="Pfam" id="PF00033">
    <property type="entry name" value="Cytochrome_B"/>
    <property type="match status" value="1"/>
</dbReference>
<evidence type="ECO:0000313" key="22">
    <source>
        <dbReference type="EMBL" id="APF47546.1"/>
    </source>
</evidence>
<evidence type="ECO:0000256" key="11">
    <source>
        <dbReference type="ARBA" id="ARBA00022982"/>
    </source>
</evidence>
<dbReference type="InterPro" id="IPR048259">
    <property type="entry name" value="Cytochrome_b_N_euk/bac"/>
</dbReference>
<evidence type="ECO:0000256" key="19">
    <source>
        <dbReference type="RuleBase" id="RU362117"/>
    </source>
</evidence>
<keyword evidence="12 19" id="KW-1133">Transmembrane helix</keyword>
<feature type="transmembrane region" description="Helical" evidence="19">
    <location>
        <begin position="289"/>
        <end position="308"/>
    </location>
</feature>
<keyword evidence="8 19" id="KW-0812">Transmembrane</keyword>
<comment type="function">
    <text evidence="1 19">Component of the ubiquinol-cytochrome c reductase complex (complex III or cytochrome b-c1 complex) that is part of the mitochondrial respiratory chain. The b-c1 complex mediates electron transfer from ubiquinol to cytochrome c. Contributes to the generation of a proton gradient across the mitochondrial membrane that is then used for ATP synthesis.</text>
</comment>
<feature type="binding site" description="axial binding residue" evidence="18">
    <location>
        <position position="98"/>
    </location>
    <ligand>
        <name>heme b</name>
        <dbReference type="ChEBI" id="CHEBI:60344"/>
        <label>b566</label>
    </ligand>
    <ligandPart>
        <name>Fe</name>
        <dbReference type="ChEBI" id="CHEBI:18248"/>
    </ligandPart>
</feature>
<evidence type="ECO:0000256" key="14">
    <source>
        <dbReference type="ARBA" id="ARBA00023075"/>
    </source>
</evidence>
<dbReference type="Gene3D" id="1.20.810.10">
    <property type="entry name" value="Cytochrome Bc1 Complex, Chain C"/>
    <property type="match status" value="1"/>
</dbReference>
<evidence type="ECO:0000256" key="9">
    <source>
        <dbReference type="ARBA" id="ARBA00022723"/>
    </source>
</evidence>
<evidence type="ECO:0000256" key="18">
    <source>
        <dbReference type="PIRSR" id="PIRSR038885-2"/>
    </source>
</evidence>
<protein>
    <recommendedName>
        <fullName evidence="4 19">Cytochrome b</fullName>
    </recommendedName>
</protein>
<organism evidence="22">
    <name type="scientific">Fornicia albalata</name>
    <dbReference type="NCBI Taxonomy" id="1911503"/>
    <lineage>
        <taxon>Eukaryota</taxon>
        <taxon>Metazoa</taxon>
        <taxon>Ecdysozoa</taxon>
        <taxon>Arthropoda</taxon>
        <taxon>Hexapoda</taxon>
        <taxon>Insecta</taxon>
        <taxon>Pterygota</taxon>
        <taxon>Neoptera</taxon>
        <taxon>Endopterygota</taxon>
        <taxon>Hymenoptera</taxon>
        <taxon>Apocrita</taxon>
        <taxon>Ichneumonoidea</taxon>
        <taxon>Braconidae</taxon>
        <taxon>Microgastrinae</taxon>
        <taxon>Fornicia</taxon>
    </lineage>
</organism>
<comment type="subunit">
    <text evidence="3">The main subunits of complex b-c1 are: cytochrome b, cytochrome c1 and the Rieske protein.</text>
</comment>
<dbReference type="InterPro" id="IPR030689">
    <property type="entry name" value="Cytochrome_b"/>
</dbReference>
<dbReference type="GO" id="GO:0006122">
    <property type="term" value="P:mitochondrial electron transport, ubiquinol to cytochrome c"/>
    <property type="evidence" value="ECO:0007669"/>
    <property type="project" value="TreeGrafter"/>
</dbReference>
<keyword evidence="14" id="KW-0830">Ubiquinone</keyword>
<sequence length="378" mass="44175">MNKSLLKKNLLMNLVSNMMINLPTPININIWWNLGSMLGLCLMMQILTGLLMSMHYVSNVTLSFISIIHIMQDVNYGWLMRLIHINGASFFFIFMYMHIARGMYYGSYKLIQVWTVGVIIILLLMMTAFMGYILPWGQMSFWGASVITNLVSTIPYFGTPLVYWLWGGFSVENPTLNRFYSLHFILPFILTAMILIHLILLHESGSNNPLGLKSNFYKINFHPYFSIKDLAGFLMFLTMIMLIIMQTPYYLADPENSLEADSFYTPMHIQPEWYFLFAFTILRSIPNKFCGVIALITSILILLIMPLLKIPKFQSMTFYPMSQILFWFFIGNMYMLTYLGTQYVEPPFSTPMKICSLIYFMFFFINNYSMNLWDKMLS</sequence>
<gene>
    <name evidence="22" type="primary">CYTB</name>
</gene>
<feature type="transmembrane region" description="Helical" evidence="19">
    <location>
        <begin position="351"/>
        <end position="369"/>
    </location>
</feature>
<dbReference type="GO" id="GO:0045275">
    <property type="term" value="C:respiratory chain complex III"/>
    <property type="evidence" value="ECO:0007669"/>
    <property type="project" value="InterPro"/>
</dbReference>
<feature type="transmembrane region" description="Helical" evidence="19">
    <location>
        <begin position="178"/>
        <end position="201"/>
    </location>
</feature>
<evidence type="ECO:0000256" key="7">
    <source>
        <dbReference type="ARBA" id="ARBA00022660"/>
    </source>
</evidence>
<evidence type="ECO:0000256" key="16">
    <source>
        <dbReference type="ARBA" id="ARBA00023136"/>
    </source>
</evidence>
<evidence type="ECO:0000256" key="5">
    <source>
        <dbReference type="ARBA" id="ARBA00022448"/>
    </source>
</evidence>
<keyword evidence="15 19" id="KW-0496">Mitochondrion</keyword>
<evidence type="ECO:0000256" key="1">
    <source>
        <dbReference type="ARBA" id="ARBA00002566"/>
    </source>
</evidence>
<feature type="domain" description="Cytochrome b/b6 C-terminal region profile" evidence="21">
    <location>
        <begin position="211"/>
        <end position="378"/>
    </location>
</feature>
<dbReference type="SUPFAM" id="SSF81648">
    <property type="entry name" value="a domain/subunit of cytochrome bc1 complex (Ubiquinol-cytochrome c reductase)"/>
    <property type="match status" value="1"/>
</dbReference>
<dbReference type="InterPro" id="IPR016174">
    <property type="entry name" value="Di-haem_cyt_TM"/>
</dbReference>
<dbReference type="AlphaFoldDB" id="A0A6F8ACS3"/>
<comment type="subcellular location">
    <subcellularLocation>
        <location evidence="2">Mitochondrion inner membrane</location>
        <topology evidence="2">Multi-pass membrane protein</topology>
    </subcellularLocation>
</comment>
<feature type="transmembrane region" description="Helical" evidence="19">
    <location>
        <begin position="111"/>
        <end position="134"/>
    </location>
</feature>
<keyword evidence="7 19" id="KW-0679">Respiratory chain</keyword>
<dbReference type="PROSITE" id="PS51003">
    <property type="entry name" value="CYTB_CTER"/>
    <property type="match status" value="1"/>
</dbReference>
<evidence type="ECO:0000256" key="2">
    <source>
        <dbReference type="ARBA" id="ARBA00004448"/>
    </source>
</evidence>
<proteinExistence type="inferred from homology"/>
<feature type="binding site" description="axial binding residue" evidence="18">
    <location>
        <position position="84"/>
    </location>
    <ligand>
        <name>heme b</name>
        <dbReference type="ChEBI" id="CHEBI:60344"/>
        <label>b562</label>
    </ligand>
    <ligandPart>
        <name>Fe</name>
        <dbReference type="ChEBI" id="CHEBI:18248"/>
    </ligandPart>
</feature>
<comment type="cofactor">
    <cofactor evidence="18">
        <name>heme</name>
        <dbReference type="ChEBI" id="CHEBI:30413"/>
    </cofactor>
    <text evidence="18">Binds 2 heme groups non-covalently.</text>
</comment>
<keyword evidence="13 18" id="KW-0408">Iron</keyword>
<dbReference type="SUPFAM" id="SSF81342">
    <property type="entry name" value="Transmembrane di-heme cytochromes"/>
    <property type="match status" value="1"/>
</dbReference>
<evidence type="ECO:0000256" key="3">
    <source>
        <dbReference type="ARBA" id="ARBA00011649"/>
    </source>
</evidence>
<dbReference type="GO" id="GO:0008121">
    <property type="term" value="F:quinol-cytochrome-c reductase activity"/>
    <property type="evidence" value="ECO:0007669"/>
    <property type="project" value="InterPro"/>
</dbReference>
<evidence type="ECO:0000259" key="20">
    <source>
        <dbReference type="PROSITE" id="PS51002"/>
    </source>
</evidence>
<keyword evidence="5 19" id="KW-0813">Transport</keyword>
<keyword evidence="6 18" id="KW-0349">Heme</keyword>
<evidence type="ECO:0000256" key="10">
    <source>
        <dbReference type="ARBA" id="ARBA00022792"/>
    </source>
</evidence>
<dbReference type="Pfam" id="PF00032">
    <property type="entry name" value="Cytochrom_B_C"/>
    <property type="match status" value="1"/>
</dbReference>
<feature type="transmembrane region" description="Helical" evidence="19">
    <location>
        <begin position="37"/>
        <end position="57"/>
    </location>
</feature>
<evidence type="ECO:0000256" key="12">
    <source>
        <dbReference type="ARBA" id="ARBA00022989"/>
    </source>
</evidence>
<geneLocation type="mitochondrion" evidence="22"/>
<keyword evidence="10" id="KW-0999">Mitochondrion inner membrane</keyword>